<gene>
    <name evidence="10" type="ORF">HLI_20850</name>
</gene>
<accession>A0A410MIG6</accession>
<evidence type="ECO:0000256" key="6">
    <source>
        <dbReference type="ARBA" id="ARBA00023139"/>
    </source>
</evidence>
<keyword evidence="7" id="KW-0449">Lipoprotein</keyword>
<dbReference type="InterPro" id="IPR057336">
    <property type="entry name" value="GerAC_N"/>
</dbReference>
<dbReference type="GO" id="GO:0009847">
    <property type="term" value="P:spore germination"/>
    <property type="evidence" value="ECO:0007669"/>
    <property type="project" value="InterPro"/>
</dbReference>
<dbReference type="GO" id="GO:0016020">
    <property type="term" value="C:membrane"/>
    <property type="evidence" value="ECO:0007669"/>
    <property type="project" value="UniProtKB-SubCell"/>
</dbReference>
<evidence type="ECO:0008006" key="12">
    <source>
        <dbReference type="Google" id="ProtNLM"/>
    </source>
</evidence>
<dbReference type="Gene3D" id="6.20.190.10">
    <property type="entry name" value="Nutrient germinant receptor protein C, domain 1"/>
    <property type="match status" value="1"/>
</dbReference>
<evidence type="ECO:0000256" key="5">
    <source>
        <dbReference type="ARBA" id="ARBA00023136"/>
    </source>
</evidence>
<evidence type="ECO:0000259" key="9">
    <source>
        <dbReference type="Pfam" id="PF25198"/>
    </source>
</evidence>
<reference evidence="10 11" key="1">
    <citation type="submission" date="2018-01" db="EMBL/GenBank/DDBJ databases">
        <title>The whole genome sequencing and assembly of Halobacillus litoralis ERB031 strain.</title>
        <authorList>
            <person name="Lee S.-J."/>
            <person name="Park M.-K."/>
            <person name="Kim J.-Y."/>
            <person name="Lee Y.-J."/>
            <person name="Yi H."/>
            <person name="Bahn Y.-S."/>
            <person name="Kim J.F."/>
            <person name="Lee D.-W."/>
        </authorList>
    </citation>
    <scope>NUCLEOTIDE SEQUENCE [LARGE SCALE GENOMIC DNA]</scope>
    <source>
        <strain evidence="10 11">ERB 031</strain>
    </source>
</reference>
<dbReference type="OrthoDB" id="2569624at2"/>
<keyword evidence="5" id="KW-0472">Membrane</keyword>
<evidence type="ECO:0000313" key="11">
    <source>
        <dbReference type="Proteomes" id="UP000287756"/>
    </source>
</evidence>
<organism evidence="10 11">
    <name type="scientific">Halobacillus litoralis</name>
    <dbReference type="NCBI Taxonomy" id="45668"/>
    <lineage>
        <taxon>Bacteria</taxon>
        <taxon>Bacillati</taxon>
        <taxon>Bacillota</taxon>
        <taxon>Bacilli</taxon>
        <taxon>Bacillales</taxon>
        <taxon>Bacillaceae</taxon>
        <taxon>Halobacillus</taxon>
    </lineage>
</organism>
<dbReference type="InterPro" id="IPR046953">
    <property type="entry name" value="Spore_GerAC-like_C"/>
</dbReference>
<dbReference type="Pfam" id="PF25198">
    <property type="entry name" value="Spore_GerAC_N"/>
    <property type="match status" value="1"/>
</dbReference>
<comment type="subcellular location">
    <subcellularLocation>
        <location evidence="1">Membrane</location>
        <topology evidence="1">Lipid-anchor</topology>
    </subcellularLocation>
</comment>
<dbReference type="RefSeq" id="WP_128526751.1">
    <property type="nucleotide sequence ID" value="NZ_CP026118.1"/>
</dbReference>
<dbReference type="InterPro" id="IPR038501">
    <property type="entry name" value="Spore_GerAC_C_sf"/>
</dbReference>
<dbReference type="NCBIfam" id="TIGR02887">
    <property type="entry name" value="spore_ger_x_C"/>
    <property type="match status" value="1"/>
</dbReference>
<dbReference type="KEGG" id="hli:HLI_20850"/>
<protein>
    <recommendedName>
        <fullName evidence="12">Ger(X)C family spore germination protein</fullName>
    </recommendedName>
</protein>
<evidence type="ECO:0000313" key="10">
    <source>
        <dbReference type="EMBL" id="QAS54490.1"/>
    </source>
</evidence>
<dbReference type="Proteomes" id="UP000287756">
    <property type="component" value="Chromosome"/>
</dbReference>
<keyword evidence="4" id="KW-0732">Signal</keyword>
<dbReference type="AlphaFoldDB" id="A0A410MIG6"/>
<evidence type="ECO:0000259" key="8">
    <source>
        <dbReference type="Pfam" id="PF05504"/>
    </source>
</evidence>
<evidence type="ECO:0000256" key="2">
    <source>
        <dbReference type="ARBA" id="ARBA00007886"/>
    </source>
</evidence>
<feature type="domain" description="Spore germination GerAC-like C-terminal" evidence="8">
    <location>
        <begin position="204"/>
        <end position="373"/>
    </location>
</feature>
<evidence type="ECO:0000256" key="4">
    <source>
        <dbReference type="ARBA" id="ARBA00022729"/>
    </source>
</evidence>
<proteinExistence type="inferred from homology"/>
<evidence type="ECO:0000256" key="7">
    <source>
        <dbReference type="ARBA" id="ARBA00023288"/>
    </source>
</evidence>
<sequence>MHHKILLSGLVLVLLAGCWDSKEIENVGIVTGLALDVSEESSLSMVNQYVVPGKIPTQQESSNQEAPYQNIQINGESFFEIIRENSLESNRPPNYTHLKSILTSTRLFEKERVDQVIDLFIRDHEFRRTVPVFITGDSVEDIFSTEPTKELFPSIQIKELSENYFKNNKIPRNLSIGDMSQKISEETNFVIPGISLEDGFIKSSGAGVISAEESKYAGWIPSENIEGLRFIYNNVQGGYIDIVEEKIDQGPVVLEIKDSKTEYDTTLSGNTLTMKITIHISSVLGEDWGMERNVYKKGWKGKVEAAGNQVIKDKVEQVIRMAQKDFKIDFLDFSKRVKIQQPKYWKQHGKDWNNTFKDIDVSVEVKTKITDFGTQNFNSN</sequence>
<comment type="similarity">
    <text evidence="2">Belongs to the GerABKC lipoprotein family.</text>
</comment>
<dbReference type="PANTHER" id="PTHR35789">
    <property type="entry name" value="SPORE GERMINATION PROTEIN B3"/>
    <property type="match status" value="1"/>
</dbReference>
<dbReference type="InterPro" id="IPR008844">
    <property type="entry name" value="Spore_GerAC-like"/>
</dbReference>
<keyword evidence="6" id="KW-0564">Palmitate</keyword>
<dbReference type="EMBL" id="CP026118">
    <property type="protein sequence ID" value="QAS54490.1"/>
    <property type="molecule type" value="Genomic_DNA"/>
</dbReference>
<feature type="domain" description="Spore germination protein N-terminal" evidence="9">
    <location>
        <begin position="20"/>
        <end position="195"/>
    </location>
</feature>
<dbReference type="PANTHER" id="PTHR35789:SF1">
    <property type="entry name" value="SPORE GERMINATION PROTEIN B3"/>
    <property type="match status" value="1"/>
</dbReference>
<dbReference type="Pfam" id="PF05504">
    <property type="entry name" value="Spore_GerAC"/>
    <property type="match status" value="1"/>
</dbReference>
<evidence type="ECO:0000256" key="1">
    <source>
        <dbReference type="ARBA" id="ARBA00004635"/>
    </source>
</evidence>
<evidence type="ECO:0000256" key="3">
    <source>
        <dbReference type="ARBA" id="ARBA00022544"/>
    </source>
</evidence>
<name>A0A410MIG6_9BACI</name>
<dbReference type="Gene3D" id="3.30.300.210">
    <property type="entry name" value="Nutrient germinant receptor protein C, domain 3"/>
    <property type="match status" value="1"/>
</dbReference>
<keyword evidence="3" id="KW-0309">Germination</keyword>
<dbReference type="PROSITE" id="PS51257">
    <property type="entry name" value="PROKAR_LIPOPROTEIN"/>
    <property type="match status" value="1"/>
</dbReference>